<organism evidence="1 2">
    <name type="scientific">Lentilactobacillus terminaliae</name>
    <dbReference type="NCBI Taxonomy" id="3003483"/>
    <lineage>
        <taxon>Bacteria</taxon>
        <taxon>Bacillati</taxon>
        <taxon>Bacillota</taxon>
        <taxon>Bacilli</taxon>
        <taxon>Lactobacillales</taxon>
        <taxon>Lactobacillaceae</taxon>
        <taxon>Lentilactobacillus</taxon>
    </lineage>
</organism>
<protein>
    <submittedName>
        <fullName evidence="1">Uncharacterized protein</fullName>
    </submittedName>
</protein>
<sequence length="100" mass="11053">MGIVVIIIGFINLNSSQEIATGGYPLYSWLVSGIAEILMGITLLFKGTRWSTFTLGLIAVLNLITYNYTMRTDLAVWVTTFTIINVLAMFAKFIIGGREV</sequence>
<dbReference type="EMBL" id="CP168151">
    <property type="protein sequence ID" value="XFD39760.1"/>
    <property type="molecule type" value="Genomic_DNA"/>
</dbReference>
<keyword evidence="2" id="KW-1185">Reference proteome</keyword>
<dbReference type="Proteomes" id="UP001149860">
    <property type="component" value="Chromosome"/>
</dbReference>
<proteinExistence type="predicted"/>
<gene>
    <name evidence="1" type="ORF">O0236_000190</name>
</gene>
<evidence type="ECO:0000313" key="2">
    <source>
        <dbReference type="Proteomes" id="UP001149860"/>
    </source>
</evidence>
<reference evidence="1" key="1">
    <citation type="submission" date="2024-08" db="EMBL/GenBank/DDBJ databases">
        <title>Lentilactobacillus sp. nov., isolated from tree bark.</title>
        <authorList>
            <person name="Phuengjayaem S."/>
            <person name="Tanasupawat S."/>
        </authorList>
    </citation>
    <scope>NUCLEOTIDE SEQUENCE</scope>
    <source>
        <strain evidence="1">SPB1-3</strain>
    </source>
</reference>
<accession>A0ACD5DES1</accession>
<name>A0ACD5DES1_9LACO</name>
<evidence type="ECO:0000313" key="1">
    <source>
        <dbReference type="EMBL" id="XFD39760.1"/>
    </source>
</evidence>